<keyword evidence="3" id="KW-1185">Reference proteome</keyword>
<protein>
    <recommendedName>
        <fullName evidence="4">Highly acidic protein</fullName>
    </recommendedName>
</protein>
<accession>A0ABS5HH02</accession>
<comment type="caution">
    <text evidence="2">The sequence shown here is derived from an EMBL/GenBank/DDBJ whole genome shotgun (WGS) entry which is preliminary data.</text>
</comment>
<evidence type="ECO:0000313" key="3">
    <source>
        <dbReference type="Proteomes" id="UP000682951"/>
    </source>
</evidence>
<dbReference type="RefSeq" id="WP_212141581.1">
    <property type="nucleotide sequence ID" value="NZ_JAGSSW010000002.1"/>
</dbReference>
<sequence>MNVALVNKNPAVSRLITLSLNKIGMSYAELDSVDGLSDDYGYIIVDSDIDVGEFKFQAPVMALIPRGEQKPEFADVVLEKPFLPTEFLELFENSKAELSNVGNSLAQSGLSDDFSDFDSAMSNFDELESFEIPSIEGDDDFELSNLDDELTSGSEIDTSDLKSSLEDELGFDETPAEIADDNLDEMATDDANIDSINLDEPLSDDAPEPFSETEQEGLDRLDDLKFDESSTVAEEKSEIDELSELVDEIDSMNQSQSTEIYTKSELDELGLNESDDKSFIDESKSSELGLDKINADGLSDEFSDNIIIDEPLNENLDLKVDEPNDSKTSLDDTRDGFDDIDMDKFAAETSELIADNTLVSSIDEIDESLMMEAFGLVSENATSKKSVVTQSLKADKTNADELKTELREKIAEHISASLSESVLKDVLKDMNIKINISFEEK</sequence>
<dbReference type="EMBL" id="JAGSSW010000002">
    <property type="protein sequence ID" value="MBR8463408.1"/>
    <property type="molecule type" value="Genomic_DNA"/>
</dbReference>
<name>A0ABS5HH02_9BACT</name>
<feature type="region of interest" description="Disordered" evidence="1">
    <location>
        <begin position="138"/>
        <end position="216"/>
    </location>
</feature>
<feature type="compositionally biased region" description="Acidic residues" evidence="1">
    <location>
        <begin position="138"/>
        <end position="150"/>
    </location>
</feature>
<feature type="compositionally biased region" description="Acidic residues" evidence="1">
    <location>
        <begin position="201"/>
        <end position="216"/>
    </location>
</feature>
<evidence type="ECO:0000256" key="1">
    <source>
        <dbReference type="SAM" id="MobiDB-lite"/>
    </source>
</evidence>
<organism evidence="2 3">
    <name type="scientific">Campylobacter anatolicus</name>
    <dbReference type="NCBI Taxonomy" id="2829105"/>
    <lineage>
        <taxon>Bacteria</taxon>
        <taxon>Pseudomonadati</taxon>
        <taxon>Campylobacterota</taxon>
        <taxon>Epsilonproteobacteria</taxon>
        <taxon>Campylobacterales</taxon>
        <taxon>Campylobacteraceae</taxon>
        <taxon>Campylobacter</taxon>
    </lineage>
</organism>
<gene>
    <name evidence="2" type="ORF">KDD93_02335</name>
</gene>
<evidence type="ECO:0008006" key="4">
    <source>
        <dbReference type="Google" id="ProtNLM"/>
    </source>
</evidence>
<evidence type="ECO:0000313" key="2">
    <source>
        <dbReference type="EMBL" id="MBR8463408.1"/>
    </source>
</evidence>
<dbReference type="Proteomes" id="UP000682951">
    <property type="component" value="Unassembled WGS sequence"/>
</dbReference>
<reference evidence="2 3" key="1">
    <citation type="submission" date="2021-04" db="EMBL/GenBank/DDBJ databases">
        <title>Molecular and phenotypic characterization and identification of bacterial isolates recovered from the Anatolian ground squirrels (Spermophilus xanthoprymnus) and which have the potential to form a new species in the Campylobacter genus.</title>
        <authorList>
            <person name="Aydin F."/>
            <person name="Abay S."/>
            <person name="Kayman T."/>
            <person name="Karakaya E."/>
            <person name="Mustak H.K."/>
            <person name="Mustak I.B."/>
            <person name="Bilgin N."/>
            <person name="Duzler A."/>
            <person name="Sahin O."/>
            <person name="Guran O."/>
            <person name="Saticioglu I.B."/>
        </authorList>
    </citation>
    <scope>NUCLEOTIDE SEQUENCE [LARGE SCALE GENOMIC DNA]</scope>
    <source>
        <strain evidence="3">faydin-G24</strain>
    </source>
</reference>
<feature type="compositionally biased region" description="Acidic residues" evidence="1">
    <location>
        <begin position="166"/>
        <end position="192"/>
    </location>
</feature>
<proteinExistence type="predicted"/>